<dbReference type="Proteomes" id="UP000324209">
    <property type="component" value="Chromosome"/>
</dbReference>
<dbReference type="KEGG" id="ock:EXM22_09170"/>
<evidence type="ECO:0000313" key="2">
    <source>
        <dbReference type="Proteomes" id="UP000324209"/>
    </source>
</evidence>
<evidence type="ECO:0000313" key="1">
    <source>
        <dbReference type="EMBL" id="QEN08149.1"/>
    </source>
</evidence>
<sequence length="216" mass="24367">MEMSLKLIDLTQTLKPSMPVYPGTEPPIFVKSNTIDDDGFAEKKITMYSHTGTHVDSPAHMLKEKSTLDQLDIDTYRGNAFVINVSHLEGKTIEQSFIAQFEDEIKKAEFVLFYTGWDERWGSPGYFEDFPVLTVEAAKYLCSLNLKGLGFDCISVDEVGDTKMKNHKMIFSYNMIIIENLCHLRSLVGSFIQFSCFPLKIENADGSPVRAVGMIV</sequence>
<dbReference type="InterPro" id="IPR037175">
    <property type="entry name" value="KFase_sf"/>
</dbReference>
<name>A0A5C1QLQ0_9SPIO</name>
<dbReference type="SUPFAM" id="SSF102198">
    <property type="entry name" value="Putative cyclase"/>
    <property type="match status" value="1"/>
</dbReference>
<dbReference type="Gene3D" id="3.50.30.50">
    <property type="entry name" value="Putative cyclase"/>
    <property type="match status" value="1"/>
</dbReference>
<dbReference type="GO" id="GO:0019441">
    <property type="term" value="P:L-tryptophan catabolic process to kynurenine"/>
    <property type="evidence" value="ECO:0007669"/>
    <property type="project" value="InterPro"/>
</dbReference>
<gene>
    <name evidence="1" type="ORF">EXM22_09170</name>
</gene>
<dbReference type="AlphaFoldDB" id="A0A5C1QLQ0"/>
<dbReference type="InterPro" id="IPR007325">
    <property type="entry name" value="KFase/CYL"/>
</dbReference>
<protein>
    <submittedName>
        <fullName evidence="1">Cyclase family protein</fullName>
    </submittedName>
</protein>
<organism evidence="1 2">
    <name type="scientific">Oceanispirochaeta crateris</name>
    <dbReference type="NCBI Taxonomy" id="2518645"/>
    <lineage>
        <taxon>Bacteria</taxon>
        <taxon>Pseudomonadati</taxon>
        <taxon>Spirochaetota</taxon>
        <taxon>Spirochaetia</taxon>
        <taxon>Spirochaetales</taxon>
        <taxon>Spirochaetaceae</taxon>
        <taxon>Oceanispirochaeta</taxon>
    </lineage>
</organism>
<accession>A0A5C1QLQ0</accession>
<dbReference type="OrthoDB" id="9796085at2"/>
<proteinExistence type="predicted"/>
<dbReference type="PANTHER" id="PTHR31118">
    <property type="entry name" value="CYCLASE-LIKE PROTEIN 2"/>
    <property type="match status" value="1"/>
</dbReference>
<dbReference type="Pfam" id="PF04199">
    <property type="entry name" value="Cyclase"/>
    <property type="match status" value="1"/>
</dbReference>
<dbReference type="EMBL" id="CP036150">
    <property type="protein sequence ID" value="QEN08149.1"/>
    <property type="molecule type" value="Genomic_DNA"/>
</dbReference>
<dbReference type="PANTHER" id="PTHR31118:SF12">
    <property type="entry name" value="CYCLASE-LIKE PROTEIN 2"/>
    <property type="match status" value="1"/>
</dbReference>
<reference evidence="1 2" key="1">
    <citation type="submission" date="2019-02" db="EMBL/GenBank/DDBJ databases">
        <title>Complete Genome Sequence and Methylome Analysis of free living Spirochaetas.</title>
        <authorList>
            <person name="Fomenkov A."/>
            <person name="Dubinina G."/>
            <person name="Leshcheva N."/>
            <person name="Mikheeva N."/>
            <person name="Grabovich M."/>
            <person name="Vincze T."/>
            <person name="Roberts R.J."/>
        </authorList>
    </citation>
    <scope>NUCLEOTIDE SEQUENCE [LARGE SCALE GENOMIC DNA]</scope>
    <source>
        <strain evidence="1 2">K2</strain>
    </source>
</reference>
<dbReference type="GO" id="GO:0004061">
    <property type="term" value="F:arylformamidase activity"/>
    <property type="evidence" value="ECO:0007669"/>
    <property type="project" value="InterPro"/>
</dbReference>
<keyword evidence="2" id="KW-1185">Reference proteome</keyword>